<feature type="binding site" evidence="13">
    <location>
        <begin position="185"/>
        <end position="186"/>
    </location>
    <ligand>
        <name>ITP</name>
        <dbReference type="ChEBI" id="CHEBI:61402"/>
    </ligand>
</feature>
<dbReference type="GO" id="GO:0036222">
    <property type="term" value="F:XTP diphosphatase activity"/>
    <property type="evidence" value="ECO:0007669"/>
    <property type="project" value="UniProtKB-UniRule"/>
</dbReference>
<keyword evidence="16" id="KW-1185">Reference proteome</keyword>
<dbReference type="NCBIfam" id="TIGR00042">
    <property type="entry name" value="RdgB/HAM1 family non-canonical purine NTP pyrophosphatase"/>
    <property type="match status" value="1"/>
</dbReference>
<evidence type="ECO:0000256" key="3">
    <source>
        <dbReference type="ARBA" id="ARBA00022490"/>
    </source>
</evidence>
<evidence type="ECO:0000256" key="8">
    <source>
        <dbReference type="ARBA" id="ARBA00023080"/>
    </source>
</evidence>
<dbReference type="GO" id="GO:0035870">
    <property type="term" value="F:dITP diphosphatase activity"/>
    <property type="evidence" value="ECO:0007669"/>
    <property type="project" value="UniProtKB-UniRule"/>
</dbReference>
<dbReference type="PANTHER" id="PTHR11067:SF9">
    <property type="entry name" value="INOSINE TRIPHOSPHATE PYROPHOSPHATASE"/>
    <property type="match status" value="1"/>
</dbReference>
<comment type="catalytic activity">
    <reaction evidence="10">
        <text>ITP + H2O = IMP + diphosphate + H(+)</text>
        <dbReference type="Rhea" id="RHEA:29399"/>
        <dbReference type="ChEBI" id="CHEBI:15377"/>
        <dbReference type="ChEBI" id="CHEBI:15378"/>
        <dbReference type="ChEBI" id="CHEBI:33019"/>
        <dbReference type="ChEBI" id="CHEBI:58053"/>
        <dbReference type="ChEBI" id="CHEBI:61402"/>
        <dbReference type="EC" id="3.6.1.66"/>
    </reaction>
    <physiologicalReaction direction="left-to-right" evidence="10">
        <dbReference type="Rhea" id="RHEA:29400"/>
    </physiologicalReaction>
</comment>
<keyword evidence="5 13" id="KW-0547">Nucleotide-binding</keyword>
<dbReference type="Proteomes" id="UP000324585">
    <property type="component" value="Unassembled WGS sequence"/>
</dbReference>
<evidence type="ECO:0000313" key="15">
    <source>
        <dbReference type="EMBL" id="KAA8491216.1"/>
    </source>
</evidence>
<comment type="caution">
    <text evidence="15">The sequence shown here is derived from an EMBL/GenBank/DDBJ whole genome shotgun (WGS) entry which is preliminary data.</text>
</comment>
<keyword evidence="8 13" id="KW-0546">Nucleotide metabolism</keyword>
<dbReference type="EMBL" id="VRMN01000015">
    <property type="protein sequence ID" value="KAA8491216.1"/>
    <property type="molecule type" value="Genomic_DNA"/>
</dbReference>
<dbReference type="HAMAP" id="MF_03148">
    <property type="entry name" value="HAM1_NTPase"/>
    <property type="match status" value="1"/>
</dbReference>
<comment type="cofactor">
    <cofactor evidence="13">
        <name>Mg(2+)</name>
        <dbReference type="ChEBI" id="CHEBI:18420"/>
    </cofactor>
    <cofactor evidence="13">
        <name>Mn(2+)</name>
        <dbReference type="ChEBI" id="CHEBI:29035"/>
    </cofactor>
    <text evidence="13">Binds 1 divalent metal cation per subunit; can use either Mg(2+) or Mn(2+).</text>
</comment>
<sequence>MAASGADLTVTFVTGNENKLREVRSILGGDQAATNRVQLTSHKLDLPELQGDPLEIASNKARLAAQQLKCAVLVEDTSLCFNALQGLPGPYIKWFLEKIGHDGLNRMLDGFDDRSAYAQCIFAYCDGSTWSGEELEARTFVGKTSGTIVASRGPANFGWDPIFLPDGFHLTYAEMDRDVKNSISHRYRALSAVREFFDQAFPIE</sequence>
<comment type="subunit">
    <text evidence="13">Homodimer.</text>
</comment>
<dbReference type="GO" id="GO:0005737">
    <property type="term" value="C:cytoplasm"/>
    <property type="evidence" value="ECO:0007669"/>
    <property type="project" value="UniProtKB-SubCell"/>
</dbReference>
<dbReference type="FunFam" id="3.90.950.10:FF:000003">
    <property type="entry name" value="Inosine triphosphate pyrophosphatase"/>
    <property type="match status" value="1"/>
</dbReference>
<dbReference type="PANTHER" id="PTHR11067">
    <property type="entry name" value="INOSINE TRIPHOSPHATE PYROPHOSPHATASE/HAM1 PROTEIN"/>
    <property type="match status" value="1"/>
</dbReference>
<keyword evidence="7 13" id="KW-0460">Magnesium</keyword>
<dbReference type="GO" id="GO:0046872">
    <property type="term" value="F:metal ion binding"/>
    <property type="evidence" value="ECO:0007669"/>
    <property type="project" value="UniProtKB-KW"/>
</dbReference>
<dbReference type="CDD" id="cd00515">
    <property type="entry name" value="HAM1"/>
    <property type="match status" value="1"/>
</dbReference>
<evidence type="ECO:0000313" key="16">
    <source>
        <dbReference type="Proteomes" id="UP000324585"/>
    </source>
</evidence>
<evidence type="ECO:0000256" key="2">
    <source>
        <dbReference type="ARBA" id="ARBA00008023"/>
    </source>
</evidence>
<keyword evidence="3 13" id="KW-0963">Cytoplasm</keyword>
<feature type="binding site" evidence="13">
    <location>
        <position position="48"/>
    </location>
    <ligand>
        <name>Mg(2+)</name>
        <dbReference type="ChEBI" id="CHEBI:18420"/>
    </ligand>
</feature>
<dbReference type="OMA" id="YDPIFQP"/>
<reference evidence="16" key="1">
    <citation type="journal article" date="2019" name="Nat. Commun.">
        <title>Expansion of phycobilisome linker gene families in mesophilic red algae.</title>
        <authorList>
            <person name="Lee J."/>
            <person name="Kim D."/>
            <person name="Bhattacharya D."/>
            <person name="Yoon H.S."/>
        </authorList>
    </citation>
    <scope>NUCLEOTIDE SEQUENCE [LARGE SCALE GENOMIC DNA]</scope>
    <source>
        <strain evidence="16">CCMP 1328</strain>
    </source>
</reference>
<proteinExistence type="inferred from homology"/>
<name>A0A5J4YIB4_PORPP</name>
<dbReference type="InterPro" id="IPR027502">
    <property type="entry name" value="ITPase"/>
</dbReference>
<keyword evidence="13" id="KW-0464">Manganese</keyword>
<evidence type="ECO:0000256" key="10">
    <source>
        <dbReference type="ARBA" id="ARBA00093218"/>
    </source>
</evidence>
<organism evidence="15 16">
    <name type="scientific">Porphyridium purpureum</name>
    <name type="common">Red alga</name>
    <name type="synonym">Porphyridium cruentum</name>
    <dbReference type="NCBI Taxonomy" id="35688"/>
    <lineage>
        <taxon>Eukaryota</taxon>
        <taxon>Rhodophyta</taxon>
        <taxon>Bangiophyceae</taxon>
        <taxon>Porphyridiales</taxon>
        <taxon>Porphyridiaceae</taxon>
        <taxon>Porphyridium</taxon>
    </lineage>
</organism>
<dbReference type="InterPro" id="IPR029001">
    <property type="entry name" value="ITPase-like_fam"/>
</dbReference>
<dbReference type="AlphaFoldDB" id="A0A5J4YIB4"/>
<evidence type="ECO:0000256" key="14">
    <source>
        <dbReference type="RuleBase" id="RU003781"/>
    </source>
</evidence>
<comment type="similarity">
    <text evidence="2 13 14">Belongs to the HAM1 NTPase family.</text>
</comment>
<comment type="catalytic activity">
    <reaction evidence="11">
        <text>dITP + H2O = dIMP + diphosphate + H(+)</text>
        <dbReference type="Rhea" id="RHEA:28342"/>
        <dbReference type="ChEBI" id="CHEBI:15377"/>
        <dbReference type="ChEBI" id="CHEBI:15378"/>
        <dbReference type="ChEBI" id="CHEBI:33019"/>
        <dbReference type="ChEBI" id="CHEBI:61194"/>
        <dbReference type="ChEBI" id="CHEBI:61382"/>
        <dbReference type="EC" id="3.6.1.66"/>
    </reaction>
    <physiologicalReaction direction="left-to-right" evidence="11">
        <dbReference type="Rhea" id="RHEA:28343"/>
    </physiologicalReaction>
</comment>
<keyword evidence="4 13" id="KW-0479">Metal-binding</keyword>
<comment type="function">
    <text evidence="9">Pyrophosphatase that hydrolyzes the non-canonical purine nucleotides inosine triphosphate (ITP), deoxyinosine triphosphate (dITP) as well as 2'-deoxy-N-6-hydroxylaminopurine triphosphate (dHAPTP) and xanthosine 5'-triphosphate (XTP) to their respective monophosphate derivatives. The enzyme does not distinguish between the deoxy- and ribose forms. Probably excludes non-canonical purines from RNA and DNA precursor pools, thus preventing their incorporation into RNA and DNA and avoiding chromosomal lesions.</text>
</comment>
<feature type="binding site" evidence="13">
    <location>
        <begin position="76"/>
        <end position="77"/>
    </location>
    <ligand>
        <name>ITP</name>
        <dbReference type="ChEBI" id="CHEBI:61402"/>
    </ligand>
</feature>
<dbReference type="GO" id="GO:0009117">
    <property type="term" value="P:nucleotide metabolic process"/>
    <property type="evidence" value="ECO:0007669"/>
    <property type="project" value="UniProtKB-KW"/>
</dbReference>
<dbReference type="GO" id="GO:0036220">
    <property type="term" value="F:ITP diphosphatase activity"/>
    <property type="evidence" value="ECO:0007669"/>
    <property type="project" value="UniProtKB-UniRule"/>
</dbReference>
<evidence type="ECO:0000256" key="6">
    <source>
        <dbReference type="ARBA" id="ARBA00022801"/>
    </source>
</evidence>
<dbReference type="GO" id="GO:0009204">
    <property type="term" value="P:deoxyribonucleoside triphosphate catabolic process"/>
    <property type="evidence" value="ECO:0007669"/>
    <property type="project" value="UniProtKB-UniRule"/>
</dbReference>
<dbReference type="SUPFAM" id="SSF52972">
    <property type="entry name" value="ITPase-like"/>
    <property type="match status" value="1"/>
</dbReference>
<feature type="binding site" evidence="13">
    <location>
        <position position="76"/>
    </location>
    <ligand>
        <name>Mg(2+)</name>
        <dbReference type="ChEBI" id="CHEBI:18420"/>
    </ligand>
</feature>
<protein>
    <recommendedName>
        <fullName evidence="13">Inosine triphosphate pyrophosphatase</fullName>
        <shortName evidence="13">ITPase</shortName>
        <shortName evidence="13">Inosine triphosphatase</shortName>
        <ecNumber evidence="13">3.6.1.66</ecNumber>
    </recommendedName>
    <alternativeName>
        <fullName evidence="13">Non-canonical purine NTP pyrophosphatase</fullName>
    </alternativeName>
    <alternativeName>
        <fullName evidence="13">Non-standard purine NTP pyrophosphatase</fullName>
    </alternativeName>
    <alternativeName>
        <fullName evidence="13">Nucleoside-triphosphate diphosphatase</fullName>
    </alternativeName>
    <alternativeName>
        <fullName evidence="13">Nucleoside-triphosphate pyrophosphatase</fullName>
        <shortName evidence="13">NTPase</shortName>
    </alternativeName>
    <alternativeName>
        <fullName evidence="13">XTP/dITP diphosphatase</fullName>
    </alternativeName>
</protein>
<gene>
    <name evidence="15" type="ORF">FVE85_9511</name>
</gene>
<feature type="binding site" evidence="13">
    <location>
        <begin position="157"/>
        <end position="160"/>
    </location>
    <ligand>
        <name>ITP</name>
        <dbReference type="ChEBI" id="CHEBI:61402"/>
    </ligand>
</feature>
<comment type="subcellular location">
    <subcellularLocation>
        <location evidence="1 13">Cytoplasm</location>
    </subcellularLocation>
</comment>
<accession>A0A5J4YIB4</accession>
<evidence type="ECO:0000256" key="13">
    <source>
        <dbReference type="HAMAP-Rule" id="MF_03148"/>
    </source>
</evidence>
<evidence type="ECO:0000256" key="1">
    <source>
        <dbReference type="ARBA" id="ARBA00004496"/>
    </source>
</evidence>
<evidence type="ECO:0000256" key="4">
    <source>
        <dbReference type="ARBA" id="ARBA00022723"/>
    </source>
</evidence>
<dbReference type="InterPro" id="IPR002637">
    <property type="entry name" value="RdgB/HAM1"/>
</dbReference>
<comment type="catalytic activity">
    <reaction evidence="12">
        <text>N(6)-hydroxy-dATP + H2O = N(6)-hydroxy-dAMP + diphosphate + H(+)</text>
        <dbReference type="Rhea" id="RHEA:83971"/>
        <dbReference type="ChEBI" id="CHEBI:15377"/>
        <dbReference type="ChEBI" id="CHEBI:15378"/>
        <dbReference type="ChEBI" id="CHEBI:33019"/>
        <dbReference type="ChEBI" id="CHEBI:233529"/>
        <dbReference type="ChEBI" id="CHEBI:233530"/>
    </reaction>
    <physiologicalReaction direction="left-to-right" evidence="12">
        <dbReference type="Rhea" id="RHEA:83972"/>
    </physiologicalReaction>
</comment>
<evidence type="ECO:0000256" key="9">
    <source>
        <dbReference type="ARBA" id="ARBA00054940"/>
    </source>
</evidence>
<evidence type="ECO:0000256" key="12">
    <source>
        <dbReference type="ARBA" id="ARBA00093271"/>
    </source>
</evidence>
<dbReference type="Pfam" id="PF01725">
    <property type="entry name" value="Ham1p_like"/>
    <property type="match status" value="1"/>
</dbReference>
<comment type="function">
    <text evidence="13">Pyrophosphatase that hydrolyzes non-canonical purine nucleotides such as inosine triphosphate (ITP), deoxyinosine triphosphate (dITP) or xanthosine 5'-triphosphate (XTP) to their respective monophosphate derivatives. The enzyme does not distinguish between the deoxy- and ribose forms. Probably excludes non-canonical purines from RNA and DNA precursor pools, thus preventing their incorporation into RNA and DNA and avoiding chromosomal lesions.</text>
</comment>
<dbReference type="EC" id="3.6.1.66" evidence="13"/>
<feature type="binding site" evidence="13">
    <location>
        <position position="180"/>
    </location>
    <ligand>
        <name>ITP</name>
        <dbReference type="ChEBI" id="CHEBI:61402"/>
    </ligand>
</feature>
<dbReference type="GO" id="GO:0000166">
    <property type="term" value="F:nucleotide binding"/>
    <property type="evidence" value="ECO:0007669"/>
    <property type="project" value="UniProtKB-KW"/>
</dbReference>
<feature type="binding site" evidence="13">
    <location>
        <begin position="14"/>
        <end position="19"/>
    </location>
    <ligand>
        <name>ITP</name>
        <dbReference type="ChEBI" id="CHEBI:61402"/>
    </ligand>
</feature>
<dbReference type="Gene3D" id="3.90.950.10">
    <property type="match status" value="1"/>
</dbReference>
<dbReference type="OrthoDB" id="6288734at2759"/>
<evidence type="ECO:0000256" key="11">
    <source>
        <dbReference type="ARBA" id="ARBA00093255"/>
    </source>
</evidence>
<comment type="catalytic activity">
    <reaction evidence="13">
        <text>XTP + H2O = XMP + diphosphate + H(+)</text>
        <dbReference type="Rhea" id="RHEA:28610"/>
        <dbReference type="ChEBI" id="CHEBI:15377"/>
        <dbReference type="ChEBI" id="CHEBI:15378"/>
        <dbReference type="ChEBI" id="CHEBI:33019"/>
        <dbReference type="ChEBI" id="CHEBI:57464"/>
        <dbReference type="ChEBI" id="CHEBI:61314"/>
        <dbReference type="EC" id="3.6.1.66"/>
    </reaction>
</comment>
<keyword evidence="6 13" id="KW-0378">Hydrolase</keyword>
<evidence type="ECO:0000256" key="7">
    <source>
        <dbReference type="ARBA" id="ARBA00022842"/>
    </source>
</evidence>
<feature type="binding site" evidence="13">
    <location>
        <position position="60"/>
    </location>
    <ligand>
        <name>ITP</name>
        <dbReference type="ChEBI" id="CHEBI:61402"/>
    </ligand>
</feature>
<evidence type="ECO:0000256" key="5">
    <source>
        <dbReference type="ARBA" id="ARBA00022741"/>
    </source>
</evidence>